<keyword evidence="3" id="KW-1185">Reference proteome</keyword>
<name>A0A1I6LL66_9FIRM</name>
<dbReference type="Pfam" id="PF01381">
    <property type="entry name" value="HTH_3"/>
    <property type="match status" value="1"/>
</dbReference>
<proteinExistence type="predicted"/>
<dbReference type="OrthoDB" id="1933012at2"/>
<protein>
    <submittedName>
        <fullName evidence="2">Helix-turn-helix</fullName>
    </submittedName>
</protein>
<sequence>MKLKEIRIEKKLSAKSLSEISGVPVRTIEDLERRDDGRVSTLIKLADALEVSLDELCR</sequence>
<evidence type="ECO:0000313" key="2">
    <source>
        <dbReference type="EMBL" id="SFS04012.1"/>
    </source>
</evidence>
<gene>
    <name evidence="2" type="ORF">SAMN05661086_03364</name>
</gene>
<accession>A0A1I6LL66</accession>
<dbReference type="AlphaFoldDB" id="A0A1I6LL66"/>
<dbReference type="GO" id="GO:0003677">
    <property type="term" value="F:DNA binding"/>
    <property type="evidence" value="ECO:0007669"/>
    <property type="project" value="InterPro"/>
</dbReference>
<dbReference type="InterPro" id="IPR001387">
    <property type="entry name" value="Cro/C1-type_HTH"/>
</dbReference>
<reference evidence="2 3" key="1">
    <citation type="submission" date="2016-10" db="EMBL/GenBank/DDBJ databases">
        <authorList>
            <person name="de Groot N.N."/>
        </authorList>
    </citation>
    <scope>NUCLEOTIDE SEQUENCE [LARGE SCALE GENOMIC DNA]</scope>
    <source>
        <strain evidence="2 3">743A</strain>
    </source>
</reference>
<dbReference type="RefSeq" id="WP_092563455.1">
    <property type="nucleotide sequence ID" value="NZ_FOYZ01000017.1"/>
</dbReference>
<evidence type="ECO:0000259" key="1">
    <source>
        <dbReference type="PROSITE" id="PS50943"/>
    </source>
</evidence>
<dbReference type="SMART" id="SM00530">
    <property type="entry name" value="HTH_XRE"/>
    <property type="match status" value="1"/>
</dbReference>
<dbReference type="Gene3D" id="1.10.260.40">
    <property type="entry name" value="lambda repressor-like DNA-binding domains"/>
    <property type="match status" value="1"/>
</dbReference>
<dbReference type="PROSITE" id="PS50943">
    <property type="entry name" value="HTH_CROC1"/>
    <property type="match status" value="1"/>
</dbReference>
<dbReference type="CDD" id="cd00093">
    <property type="entry name" value="HTH_XRE"/>
    <property type="match status" value="1"/>
</dbReference>
<dbReference type="InterPro" id="IPR010982">
    <property type="entry name" value="Lambda_DNA-bd_dom_sf"/>
</dbReference>
<dbReference type="EMBL" id="FOYZ01000017">
    <property type="protein sequence ID" value="SFS04012.1"/>
    <property type="molecule type" value="Genomic_DNA"/>
</dbReference>
<evidence type="ECO:0000313" key="3">
    <source>
        <dbReference type="Proteomes" id="UP000199659"/>
    </source>
</evidence>
<dbReference type="SUPFAM" id="SSF47413">
    <property type="entry name" value="lambda repressor-like DNA-binding domains"/>
    <property type="match status" value="1"/>
</dbReference>
<dbReference type="Proteomes" id="UP000199659">
    <property type="component" value="Unassembled WGS sequence"/>
</dbReference>
<feature type="domain" description="HTH cro/C1-type" evidence="1">
    <location>
        <begin position="3"/>
        <end position="56"/>
    </location>
</feature>
<organism evidence="2 3">
    <name type="scientific">Anaeromicropila populeti</name>
    <dbReference type="NCBI Taxonomy" id="37658"/>
    <lineage>
        <taxon>Bacteria</taxon>
        <taxon>Bacillati</taxon>
        <taxon>Bacillota</taxon>
        <taxon>Clostridia</taxon>
        <taxon>Lachnospirales</taxon>
        <taxon>Lachnospiraceae</taxon>
        <taxon>Anaeromicropila</taxon>
    </lineage>
</organism>